<protein>
    <submittedName>
        <fullName evidence="2">Uncharacterized protein</fullName>
    </submittedName>
</protein>
<keyword evidence="1" id="KW-0812">Transmembrane</keyword>
<dbReference type="AlphaFoldDB" id="A0A1J5TL36"/>
<evidence type="ECO:0000313" key="3">
    <source>
        <dbReference type="Proteomes" id="UP000183375"/>
    </source>
</evidence>
<keyword evidence="1" id="KW-0472">Membrane</keyword>
<evidence type="ECO:0000256" key="1">
    <source>
        <dbReference type="SAM" id="Phobius"/>
    </source>
</evidence>
<feature type="transmembrane region" description="Helical" evidence="1">
    <location>
        <begin position="40"/>
        <end position="60"/>
    </location>
</feature>
<gene>
    <name evidence="2" type="ORF">BEU01_02180</name>
</gene>
<accession>A0A1J5TL36</accession>
<dbReference type="EMBL" id="MIYX01000002">
    <property type="protein sequence ID" value="OIR21682.1"/>
    <property type="molecule type" value="Genomic_DNA"/>
</dbReference>
<feature type="transmembrane region" description="Helical" evidence="1">
    <location>
        <begin position="103"/>
        <end position="124"/>
    </location>
</feature>
<reference evidence="2 3" key="1">
    <citation type="submission" date="2016-08" db="EMBL/GenBank/DDBJ databases">
        <title>New Insights into Marine Group III Euryarchaeota, from dark to light.</title>
        <authorList>
            <person name="Haro-Moreno J.M."/>
            <person name="Rodriguez-Valera F."/>
            <person name="Lopez-Garcia P."/>
            <person name="Moreira D."/>
            <person name="Martin-Cuadrado A.B."/>
        </authorList>
    </citation>
    <scope>NUCLEOTIDE SEQUENCE [LARGE SCALE GENOMIC DNA]</scope>
    <source>
        <strain evidence="2">CG-Epi4</strain>
    </source>
</reference>
<feature type="transmembrane region" description="Helical" evidence="1">
    <location>
        <begin position="169"/>
        <end position="187"/>
    </location>
</feature>
<dbReference type="Proteomes" id="UP000183375">
    <property type="component" value="Unassembled WGS sequence"/>
</dbReference>
<proteinExistence type="predicted"/>
<name>A0A1J5TL36_9ARCH</name>
<keyword evidence="1" id="KW-1133">Transmembrane helix</keyword>
<feature type="transmembrane region" description="Helical" evidence="1">
    <location>
        <begin position="72"/>
        <end position="91"/>
    </location>
</feature>
<comment type="caution">
    <text evidence="2">The sequence shown here is derived from an EMBL/GenBank/DDBJ whole genome shotgun (WGS) entry which is preliminary data.</text>
</comment>
<sequence length="237" mass="26429">MDSIIFQGNVIGMLAYIVPAMLFFSWIIKEVEENLVERKLYISCGLGVVLGTGADIIMILGGINTYNEDIGYASKILVSPIIILIFLFIGVNRKTFKEERGAPYYCAGFGLFYGGAIEFWKLLVTEEVHDLSVFDFFILASFGFSTVLFLGGAAMWISYGIKKGEGARIASRFAILYLIMSFLNTLALEEIHYDIYDTIIIPLISLLGFLVVSFAVFHQAKLKLPPITQTKKKSVKT</sequence>
<evidence type="ECO:0000313" key="2">
    <source>
        <dbReference type="EMBL" id="OIR21682.1"/>
    </source>
</evidence>
<feature type="transmembrane region" description="Helical" evidence="1">
    <location>
        <begin position="6"/>
        <end position="28"/>
    </location>
</feature>
<feature type="transmembrane region" description="Helical" evidence="1">
    <location>
        <begin position="136"/>
        <end position="157"/>
    </location>
</feature>
<feature type="transmembrane region" description="Helical" evidence="1">
    <location>
        <begin position="199"/>
        <end position="217"/>
    </location>
</feature>
<organism evidence="2 3">
    <name type="scientific">Marine Group III euryarchaeote CG-Epi4</name>
    <dbReference type="NCBI Taxonomy" id="1888998"/>
    <lineage>
        <taxon>Archaea</taxon>
        <taxon>Methanobacteriati</taxon>
        <taxon>Thermoplasmatota</taxon>
        <taxon>Thermoplasmata</taxon>
        <taxon>Candidatus Thermoprofundales</taxon>
    </lineage>
</organism>